<dbReference type="EC" id="2.7.8.26" evidence="5 19"/>
<feature type="transmembrane region" description="Helical" evidence="19">
    <location>
        <begin position="175"/>
        <end position="195"/>
    </location>
</feature>
<evidence type="ECO:0000256" key="8">
    <source>
        <dbReference type="ARBA" id="ARBA00022573"/>
    </source>
</evidence>
<evidence type="ECO:0000256" key="13">
    <source>
        <dbReference type="ARBA" id="ARBA00023136"/>
    </source>
</evidence>
<feature type="transmembrane region" description="Helical" evidence="19">
    <location>
        <begin position="76"/>
        <end position="97"/>
    </location>
</feature>
<comment type="caution">
    <text evidence="20">The sequence shown here is derived from an EMBL/GenBank/DDBJ whole genome shotgun (WGS) entry which is preliminary data.</text>
</comment>
<keyword evidence="8 19" id="KW-0169">Cobalamin biosynthesis</keyword>
<evidence type="ECO:0000256" key="4">
    <source>
        <dbReference type="ARBA" id="ARBA00010561"/>
    </source>
</evidence>
<evidence type="ECO:0000256" key="5">
    <source>
        <dbReference type="ARBA" id="ARBA00013200"/>
    </source>
</evidence>
<comment type="catalytic activity">
    <reaction evidence="17 19">
        <text>alpha-ribazole + adenosylcob(III)inamide-GDP = adenosylcob(III)alamin + GMP + H(+)</text>
        <dbReference type="Rhea" id="RHEA:16049"/>
        <dbReference type="ChEBI" id="CHEBI:10329"/>
        <dbReference type="ChEBI" id="CHEBI:15378"/>
        <dbReference type="ChEBI" id="CHEBI:18408"/>
        <dbReference type="ChEBI" id="CHEBI:58115"/>
        <dbReference type="ChEBI" id="CHEBI:60487"/>
        <dbReference type="EC" id="2.7.8.26"/>
    </reaction>
</comment>
<dbReference type="Proteomes" id="UP000326169">
    <property type="component" value="Unassembled WGS sequence"/>
</dbReference>
<evidence type="ECO:0000256" key="16">
    <source>
        <dbReference type="ARBA" id="ARBA00032853"/>
    </source>
</evidence>
<feature type="transmembrane region" description="Helical" evidence="19">
    <location>
        <begin position="216"/>
        <end position="235"/>
    </location>
</feature>
<evidence type="ECO:0000256" key="3">
    <source>
        <dbReference type="ARBA" id="ARBA00004663"/>
    </source>
</evidence>
<dbReference type="NCBIfam" id="TIGR00317">
    <property type="entry name" value="cobS"/>
    <property type="match status" value="1"/>
</dbReference>
<dbReference type="HAMAP" id="MF_00719">
    <property type="entry name" value="CobS"/>
    <property type="match status" value="1"/>
</dbReference>
<evidence type="ECO:0000256" key="7">
    <source>
        <dbReference type="ARBA" id="ARBA00022475"/>
    </source>
</evidence>
<keyword evidence="10 19" id="KW-0812">Transmembrane</keyword>
<dbReference type="PANTHER" id="PTHR34148">
    <property type="entry name" value="ADENOSYLCOBINAMIDE-GDP RIBAZOLETRANSFERASE"/>
    <property type="match status" value="1"/>
</dbReference>
<keyword evidence="21" id="KW-1185">Reference proteome</keyword>
<feature type="transmembrane region" description="Helical" evidence="19">
    <location>
        <begin position="103"/>
        <end position="122"/>
    </location>
</feature>
<evidence type="ECO:0000256" key="9">
    <source>
        <dbReference type="ARBA" id="ARBA00022679"/>
    </source>
</evidence>
<keyword evidence="11 19" id="KW-0460">Magnesium</keyword>
<keyword evidence="12 19" id="KW-1133">Transmembrane helix</keyword>
<evidence type="ECO:0000256" key="19">
    <source>
        <dbReference type="HAMAP-Rule" id="MF_00719"/>
    </source>
</evidence>
<comment type="pathway">
    <text evidence="3 19">Cofactor biosynthesis; adenosylcobalamin biosynthesis; adenosylcobalamin from cob(II)yrinate a,c-diamide: step 7/7.</text>
</comment>
<evidence type="ECO:0000313" key="21">
    <source>
        <dbReference type="Proteomes" id="UP000326169"/>
    </source>
</evidence>
<evidence type="ECO:0000256" key="11">
    <source>
        <dbReference type="ARBA" id="ARBA00022842"/>
    </source>
</evidence>
<comment type="function">
    <text evidence="14 19">Joins adenosylcobinamide-GDP and alpha-ribazole to generate adenosylcobalamin (Ado-cobalamin). Also synthesizes adenosylcobalamin 5'-phosphate from adenosylcobinamide-GDP and alpha-ribazole 5'-phosphate.</text>
</comment>
<protein>
    <recommendedName>
        <fullName evidence="6 19">Adenosylcobinamide-GDP ribazoletransferase</fullName>
        <ecNumber evidence="5 19">2.7.8.26</ecNumber>
    </recommendedName>
    <alternativeName>
        <fullName evidence="16 19">Cobalamin synthase</fullName>
    </alternativeName>
    <alternativeName>
        <fullName evidence="15 19">Cobalamin-5'-phosphate synthase</fullName>
    </alternativeName>
</protein>
<keyword evidence="9 19" id="KW-0808">Transferase</keyword>
<dbReference type="Pfam" id="PF02654">
    <property type="entry name" value="CobS"/>
    <property type="match status" value="1"/>
</dbReference>
<feature type="transmembrane region" description="Helical" evidence="19">
    <location>
        <begin position="241"/>
        <end position="262"/>
    </location>
</feature>
<feature type="transmembrane region" description="Helical" evidence="19">
    <location>
        <begin position="143"/>
        <end position="163"/>
    </location>
</feature>
<reference evidence="20 21" key="1">
    <citation type="journal article" date="2019" name="J Genomics">
        <title>The Draft Genome of a Hydrogen-producing Cyanobacterium, Arthrospira platensis NIES-46.</title>
        <authorList>
            <person name="Suzuki S."/>
            <person name="Yamaguchi H."/>
            <person name="Kawachi M."/>
        </authorList>
    </citation>
    <scope>NUCLEOTIDE SEQUENCE [LARGE SCALE GENOMIC DNA]</scope>
    <source>
        <strain evidence="20 21">NIES-46</strain>
    </source>
</reference>
<accession>A0A5M3T5Q1</accession>
<name>A0A5M3T5Q1_LIMPL</name>
<dbReference type="EMBL" id="BIMW01000122">
    <property type="protein sequence ID" value="GCE95033.1"/>
    <property type="molecule type" value="Genomic_DNA"/>
</dbReference>
<evidence type="ECO:0000256" key="14">
    <source>
        <dbReference type="ARBA" id="ARBA00025228"/>
    </source>
</evidence>
<evidence type="ECO:0000256" key="2">
    <source>
        <dbReference type="ARBA" id="ARBA00004651"/>
    </source>
</evidence>
<keyword evidence="7 19" id="KW-1003">Cell membrane</keyword>
<keyword evidence="13 19" id="KW-0472">Membrane</keyword>
<evidence type="ECO:0000256" key="12">
    <source>
        <dbReference type="ARBA" id="ARBA00022989"/>
    </source>
</evidence>
<gene>
    <name evidence="19 20" type="primary">cobS</name>
    <name evidence="20" type="ORF">NIES46_30940</name>
</gene>
<evidence type="ECO:0000313" key="20">
    <source>
        <dbReference type="EMBL" id="GCE95033.1"/>
    </source>
</evidence>
<comment type="similarity">
    <text evidence="4 19">Belongs to the CobS family.</text>
</comment>
<evidence type="ECO:0000256" key="15">
    <source>
        <dbReference type="ARBA" id="ARBA00032605"/>
    </source>
</evidence>
<evidence type="ECO:0000256" key="18">
    <source>
        <dbReference type="ARBA" id="ARBA00049504"/>
    </source>
</evidence>
<dbReference type="PANTHER" id="PTHR34148:SF1">
    <property type="entry name" value="ADENOSYLCOBINAMIDE-GDP RIBAZOLETRANSFERASE"/>
    <property type="match status" value="1"/>
</dbReference>
<evidence type="ECO:0000256" key="6">
    <source>
        <dbReference type="ARBA" id="ARBA00015850"/>
    </source>
</evidence>
<dbReference type="InterPro" id="IPR003805">
    <property type="entry name" value="CobS"/>
</dbReference>
<evidence type="ECO:0000256" key="1">
    <source>
        <dbReference type="ARBA" id="ARBA00001946"/>
    </source>
</evidence>
<evidence type="ECO:0000256" key="17">
    <source>
        <dbReference type="ARBA" id="ARBA00048623"/>
    </source>
</evidence>
<comment type="catalytic activity">
    <reaction evidence="18 19">
        <text>alpha-ribazole 5'-phosphate + adenosylcob(III)inamide-GDP = adenosylcob(III)alamin 5'-phosphate + GMP + H(+)</text>
        <dbReference type="Rhea" id="RHEA:23560"/>
        <dbReference type="ChEBI" id="CHEBI:15378"/>
        <dbReference type="ChEBI" id="CHEBI:57918"/>
        <dbReference type="ChEBI" id="CHEBI:58115"/>
        <dbReference type="ChEBI" id="CHEBI:60487"/>
        <dbReference type="ChEBI" id="CHEBI:60493"/>
        <dbReference type="EC" id="2.7.8.26"/>
    </reaction>
</comment>
<proteinExistence type="inferred from homology"/>
<comment type="cofactor">
    <cofactor evidence="1 19">
        <name>Mg(2+)</name>
        <dbReference type="ChEBI" id="CHEBI:18420"/>
    </cofactor>
</comment>
<organism evidence="20 21">
    <name type="scientific">Limnospira platensis NIES-46</name>
    <dbReference type="NCBI Taxonomy" id="1236695"/>
    <lineage>
        <taxon>Bacteria</taxon>
        <taxon>Bacillati</taxon>
        <taxon>Cyanobacteriota</taxon>
        <taxon>Cyanophyceae</taxon>
        <taxon>Oscillatoriophycideae</taxon>
        <taxon>Oscillatoriales</taxon>
        <taxon>Sirenicapillariaceae</taxon>
        <taxon>Limnospira</taxon>
    </lineage>
</organism>
<evidence type="ECO:0000256" key="10">
    <source>
        <dbReference type="ARBA" id="ARBA00022692"/>
    </source>
</evidence>
<comment type="subcellular location">
    <subcellularLocation>
        <location evidence="2 19">Cell membrane</location>
        <topology evidence="2 19">Multi-pass membrane protein</topology>
    </subcellularLocation>
</comment>
<feature type="transmembrane region" description="Helical" evidence="19">
    <location>
        <begin position="46"/>
        <end position="64"/>
    </location>
</feature>
<sequence>MFRPQQVSSQLWHKLRNIIELWQNLSLSFMGFETVWRSLIRYMEQLRAALAAAVAFYTCLPIPPSWTLEFRGIARLAPVMGLMIGGLLGLADIGLQLLGCPVLTRAALVVVGWIAITGGLHLDGAMDTADGLAVTDKKRRLEVMADSLTGAFGAIAAVAILLLKTAALADLDRTRWLILMGVAAWGRWGQLVAIARYPYLKAEGKGAFHKDLSYSPLDLLPGVLLLSGLSGLQIWLEPDRWLVGVGLLLGGSAIAILTGIWLNYRLGGHTGDTYGAVVEWTEALLLCLLVALEGD</sequence>